<dbReference type="Gene3D" id="3.30.300.30">
    <property type="match status" value="1"/>
</dbReference>
<evidence type="ECO:0000313" key="2">
    <source>
        <dbReference type="EMBL" id="QIS15577.1"/>
    </source>
</evidence>
<dbReference type="Gene3D" id="3.40.50.12780">
    <property type="entry name" value="N-terminal domain of ligase-like"/>
    <property type="match status" value="1"/>
</dbReference>
<dbReference type="PANTHER" id="PTHR43767:SF10">
    <property type="entry name" value="SURFACTIN SYNTHASE SUBUNIT 1"/>
    <property type="match status" value="1"/>
</dbReference>
<evidence type="ECO:0000259" key="1">
    <source>
        <dbReference type="Pfam" id="PF00501"/>
    </source>
</evidence>
<dbReference type="Proteomes" id="UP000503540">
    <property type="component" value="Chromosome"/>
</dbReference>
<dbReference type="PANTHER" id="PTHR43767">
    <property type="entry name" value="LONG-CHAIN-FATTY-ACID--COA LIGASE"/>
    <property type="match status" value="1"/>
</dbReference>
<sequence length="426" mass="45249">MGRMGRPAFTGFLTAPEKAAETGVHFGADFAGWDSLLGRGIERSGVIAPGRTYVVDPAGGLEAFCSLFAVATVPDTVLLWTSPATIGVGVRELAPALSELEQPFLESVDRPLWGVATSGSSGVPKIAIGHADMWELIALHYEQAIFGGELPASLATCLPLQFSAAFFMTVLPSLMRRRDLIVFPSHDWSAVRRAGEAFVLAVPSLAAAACLGLREKVDMRGVTLFLGGGHLSESRVELIRERFSGVAVANIYGTAETGAISVDRAPGHNKHVGRPLAGKAVWISDPDPNGIGMIRVAGPDCCEYIWRPGAEFTAGNGGTDYGHFDGDGNLCLQGRADGGEKFMGVLVYPRDIERHLLELRGVVDARVLVERTPAGLERLVAKVVGRVSDEDVYAHCAALAEAQRPTRIECIDEIAAGAAYSDNGKL</sequence>
<dbReference type="AlphaFoldDB" id="A0A6G9YR51"/>
<dbReference type="InterPro" id="IPR050237">
    <property type="entry name" value="ATP-dep_AMP-bd_enzyme"/>
</dbReference>
<accession>A0A6G9YR51</accession>
<reference evidence="2 3" key="1">
    <citation type="journal article" date="2019" name="ACS Chem. Biol.">
        <title>Identification and Mobilization of a Cryptic Antibiotic Biosynthesis Gene Locus from a Human-Pathogenic Nocardia Isolate.</title>
        <authorList>
            <person name="Herisse M."/>
            <person name="Ishida K."/>
            <person name="Porter J.L."/>
            <person name="Howden B."/>
            <person name="Hertweck C."/>
            <person name="Stinear T.P."/>
            <person name="Pidot S.J."/>
        </authorList>
    </citation>
    <scope>NUCLEOTIDE SEQUENCE [LARGE SCALE GENOMIC DNA]</scope>
    <source>
        <strain evidence="2 3">AUSMDU00012717</strain>
    </source>
</reference>
<dbReference type="InterPro" id="IPR000873">
    <property type="entry name" value="AMP-dep_synth/lig_dom"/>
</dbReference>
<dbReference type="InterPro" id="IPR042099">
    <property type="entry name" value="ANL_N_sf"/>
</dbReference>
<dbReference type="SUPFAM" id="SSF56801">
    <property type="entry name" value="Acetyl-CoA synthetase-like"/>
    <property type="match status" value="1"/>
</dbReference>
<keyword evidence="3" id="KW-1185">Reference proteome</keyword>
<feature type="domain" description="AMP-dependent synthetase/ligase" evidence="1">
    <location>
        <begin position="117"/>
        <end position="299"/>
    </location>
</feature>
<organism evidence="2 3">
    <name type="scientific">Nocardia arthritidis</name>
    <dbReference type="NCBI Taxonomy" id="228602"/>
    <lineage>
        <taxon>Bacteria</taxon>
        <taxon>Bacillati</taxon>
        <taxon>Actinomycetota</taxon>
        <taxon>Actinomycetes</taxon>
        <taxon>Mycobacteriales</taxon>
        <taxon>Nocardiaceae</taxon>
        <taxon>Nocardia</taxon>
    </lineage>
</organism>
<name>A0A6G9YR51_9NOCA</name>
<gene>
    <name evidence="2" type="ORF">F5544_38780</name>
</gene>
<dbReference type="EMBL" id="CP046172">
    <property type="protein sequence ID" value="QIS15577.1"/>
    <property type="molecule type" value="Genomic_DNA"/>
</dbReference>
<proteinExistence type="predicted"/>
<protein>
    <submittedName>
        <fullName evidence="2">AMP-binding protein</fullName>
    </submittedName>
</protein>
<dbReference type="Pfam" id="PF00501">
    <property type="entry name" value="AMP-binding"/>
    <property type="match status" value="1"/>
</dbReference>
<evidence type="ECO:0000313" key="3">
    <source>
        <dbReference type="Proteomes" id="UP000503540"/>
    </source>
</evidence>
<dbReference type="KEGG" id="nah:F5544_38780"/>
<dbReference type="InterPro" id="IPR045851">
    <property type="entry name" value="AMP-bd_C_sf"/>
</dbReference>